<comment type="caution">
    <text evidence="2">The sequence shown here is derived from an EMBL/GenBank/DDBJ whole genome shotgun (WGS) entry which is preliminary data.</text>
</comment>
<gene>
    <name evidence="2" type="ORF">RJ639_039640</name>
</gene>
<dbReference type="PROSITE" id="PS50405">
    <property type="entry name" value="GST_CTER"/>
    <property type="match status" value="1"/>
</dbReference>
<dbReference type="PANTHER" id="PTHR11260">
    <property type="entry name" value="GLUTATHIONE S-TRANSFERASE, GST, SUPERFAMILY, GST DOMAIN CONTAINING"/>
    <property type="match status" value="1"/>
</dbReference>
<dbReference type="GO" id="GO:0004364">
    <property type="term" value="F:glutathione transferase activity"/>
    <property type="evidence" value="ECO:0007669"/>
    <property type="project" value="InterPro"/>
</dbReference>
<protein>
    <recommendedName>
        <fullName evidence="1">GST C-terminal domain-containing protein</fullName>
    </recommendedName>
</protein>
<dbReference type="AlphaFoldDB" id="A0AA89B870"/>
<dbReference type="InterPro" id="IPR004046">
    <property type="entry name" value="GST_C"/>
</dbReference>
<dbReference type="PANTHER" id="PTHR11260:SF695">
    <property type="entry name" value="GLUTATHIONE TRANSFERASE"/>
    <property type="match status" value="1"/>
</dbReference>
<evidence type="ECO:0000313" key="3">
    <source>
        <dbReference type="Proteomes" id="UP001188597"/>
    </source>
</evidence>
<proteinExistence type="predicted"/>
<dbReference type="InterPro" id="IPR010987">
    <property type="entry name" value="Glutathione-S-Trfase_C-like"/>
</dbReference>
<evidence type="ECO:0000259" key="1">
    <source>
        <dbReference type="PROSITE" id="PS50405"/>
    </source>
</evidence>
<dbReference type="InterPro" id="IPR036282">
    <property type="entry name" value="Glutathione-S-Trfase_C_sf"/>
</dbReference>
<keyword evidence="3" id="KW-1185">Reference proteome</keyword>
<accession>A0AA89B870</accession>
<dbReference type="Pfam" id="PF00043">
    <property type="entry name" value="GST_C"/>
    <property type="match status" value="1"/>
</dbReference>
<sequence length="176" mass="19802">MYVRGPYTDSSRYWIAYSYEERLENGLEPENADKDPVHGRISRNVSSAPVISTAIASAFVPAIISTFSKVGEEQDKVAKEARENLKPLESALEGKRFFGGETIGFGDIAIGWMGIWTQIVEEITDVKLIDEVTMPLLSAWFQDFLNAPIIKERLPPRDKLVEHNKGFHKWLTATST</sequence>
<dbReference type="EMBL" id="JAVXUP010000349">
    <property type="protein sequence ID" value="KAK3030163.1"/>
    <property type="molecule type" value="Genomic_DNA"/>
</dbReference>
<dbReference type="InterPro" id="IPR045074">
    <property type="entry name" value="GST_C_Tau"/>
</dbReference>
<reference evidence="2" key="1">
    <citation type="submission" date="2022-12" db="EMBL/GenBank/DDBJ databases">
        <title>Draft genome assemblies for two species of Escallonia (Escalloniales).</title>
        <authorList>
            <person name="Chanderbali A."/>
            <person name="Dervinis C."/>
            <person name="Anghel I."/>
            <person name="Soltis D."/>
            <person name="Soltis P."/>
            <person name="Zapata F."/>
        </authorList>
    </citation>
    <scope>NUCLEOTIDE SEQUENCE</scope>
    <source>
        <strain evidence="2">UCBG64.0493</strain>
        <tissue evidence="2">Leaf</tissue>
    </source>
</reference>
<organism evidence="2 3">
    <name type="scientific">Escallonia herrerae</name>
    <dbReference type="NCBI Taxonomy" id="1293975"/>
    <lineage>
        <taxon>Eukaryota</taxon>
        <taxon>Viridiplantae</taxon>
        <taxon>Streptophyta</taxon>
        <taxon>Embryophyta</taxon>
        <taxon>Tracheophyta</taxon>
        <taxon>Spermatophyta</taxon>
        <taxon>Magnoliopsida</taxon>
        <taxon>eudicotyledons</taxon>
        <taxon>Gunneridae</taxon>
        <taxon>Pentapetalae</taxon>
        <taxon>asterids</taxon>
        <taxon>campanulids</taxon>
        <taxon>Escalloniales</taxon>
        <taxon>Escalloniaceae</taxon>
        <taxon>Escallonia</taxon>
    </lineage>
</organism>
<dbReference type="CDD" id="cd03185">
    <property type="entry name" value="GST_C_Tau"/>
    <property type="match status" value="1"/>
</dbReference>
<dbReference type="Gene3D" id="1.20.1050.10">
    <property type="match status" value="1"/>
</dbReference>
<evidence type="ECO:0000313" key="2">
    <source>
        <dbReference type="EMBL" id="KAK3030163.1"/>
    </source>
</evidence>
<dbReference type="GO" id="GO:0006749">
    <property type="term" value="P:glutathione metabolic process"/>
    <property type="evidence" value="ECO:0007669"/>
    <property type="project" value="InterPro"/>
</dbReference>
<dbReference type="Proteomes" id="UP001188597">
    <property type="component" value="Unassembled WGS sequence"/>
</dbReference>
<dbReference type="InterPro" id="IPR045073">
    <property type="entry name" value="Omega/Tau-like"/>
</dbReference>
<feature type="domain" description="GST C-terminal" evidence="1">
    <location>
        <begin position="27"/>
        <end position="167"/>
    </location>
</feature>
<dbReference type="SUPFAM" id="SSF47616">
    <property type="entry name" value="GST C-terminal domain-like"/>
    <property type="match status" value="1"/>
</dbReference>
<name>A0AA89B870_9ASTE</name>
<dbReference type="GO" id="GO:0005737">
    <property type="term" value="C:cytoplasm"/>
    <property type="evidence" value="ECO:0007669"/>
    <property type="project" value="TreeGrafter"/>
</dbReference>